<gene>
    <name evidence="2" type="ORF">EMEDMD4_940012</name>
</gene>
<dbReference type="AlphaFoldDB" id="A0A508XC01"/>
<reference evidence="2" key="1">
    <citation type="submission" date="2019-06" db="EMBL/GenBank/DDBJ databases">
        <authorList>
            <person name="Le Quere A."/>
            <person name="Colella S."/>
        </authorList>
    </citation>
    <scope>NUCLEOTIDE SEQUENCE</scope>
    <source>
        <strain evidence="2">EmedicaeMD41</strain>
    </source>
</reference>
<evidence type="ECO:0000313" key="2">
    <source>
        <dbReference type="EMBL" id="VTZ65984.1"/>
    </source>
</evidence>
<organism evidence="2">
    <name type="scientific">Sinorhizobium medicae</name>
    <dbReference type="NCBI Taxonomy" id="110321"/>
    <lineage>
        <taxon>Bacteria</taxon>
        <taxon>Pseudomonadati</taxon>
        <taxon>Pseudomonadota</taxon>
        <taxon>Alphaproteobacteria</taxon>
        <taxon>Hyphomicrobiales</taxon>
        <taxon>Rhizobiaceae</taxon>
        <taxon>Sinorhizobium/Ensifer group</taxon>
        <taxon>Sinorhizobium</taxon>
    </lineage>
</organism>
<accession>A0A508XC01</accession>
<feature type="compositionally biased region" description="Basic and acidic residues" evidence="1">
    <location>
        <begin position="1"/>
        <end position="14"/>
    </location>
</feature>
<sequence>MRIERDLLRDKSDLPGHAGPYRLATDHDLSCTRLQTIANGTYQRRLARAVLAEQAKYLASLDANVDPTEDFVIAVAGTEITDLESSRTSHQIALLPSLPSNTSSQI</sequence>
<dbReference type="Proteomes" id="UP000507954">
    <property type="component" value="Unassembled WGS sequence"/>
</dbReference>
<name>A0A508XC01_9HYPH</name>
<feature type="region of interest" description="Disordered" evidence="1">
    <location>
        <begin position="1"/>
        <end position="22"/>
    </location>
</feature>
<dbReference type="AntiFam" id="ANF00095">
    <property type="entry name" value="Shadow ORF (opposite ABC transporters)"/>
</dbReference>
<dbReference type="EMBL" id="CABFNB010000166">
    <property type="protein sequence ID" value="VTZ65984.1"/>
    <property type="molecule type" value="Genomic_DNA"/>
</dbReference>
<protein>
    <submittedName>
        <fullName evidence="2">Uncharacterized protein</fullName>
    </submittedName>
</protein>
<evidence type="ECO:0000256" key="1">
    <source>
        <dbReference type="SAM" id="MobiDB-lite"/>
    </source>
</evidence>
<proteinExistence type="predicted"/>